<dbReference type="InterPro" id="IPR036390">
    <property type="entry name" value="WH_DNA-bd_sf"/>
</dbReference>
<sequence length="255" mass="27613">MARTSKTRGDHGTAEPAEPRTRGKGVATVYEALKHDILDLVVAPGSALDETRIAERFGLSRTPIREALVRLAGEGLVTTLPNRNTIVAPIDFSALPAHFDALTLMHRVTTRLAALRRTPRDLEEIRAHQAEFARTVAGADAIGMSDTNRDFHLAIARAGRNAYYTELFGRLLDEGRRLNRIYYASFDDHLPAEFVAEHEAIIQAIIDRDAERADSLARAHAGQVVRQIQGFLAGGVGGDVALSPAAEPPAASLPA</sequence>
<feature type="domain" description="HTH gntR-type" evidence="5">
    <location>
        <begin position="23"/>
        <end position="90"/>
    </location>
</feature>
<dbReference type="Gene3D" id="1.20.120.530">
    <property type="entry name" value="GntR ligand-binding domain-like"/>
    <property type="match status" value="1"/>
</dbReference>
<dbReference type="Gene3D" id="1.10.10.10">
    <property type="entry name" value="Winged helix-like DNA-binding domain superfamily/Winged helix DNA-binding domain"/>
    <property type="match status" value="1"/>
</dbReference>
<gene>
    <name evidence="6" type="ORF">E9232_001743</name>
</gene>
<feature type="region of interest" description="Disordered" evidence="4">
    <location>
        <begin position="1"/>
        <end position="23"/>
    </location>
</feature>
<dbReference type="SUPFAM" id="SSF46785">
    <property type="entry name" value="Winged helix' DNA-binding domain"/>
    <property type="match status" value="1"/>
</dbReference>
<feature type="compositionally biased region" description="Basic and acidic residues" evidence="4">
    <location>
        <begin position="7"/>
        <end position="21"/>
    </location>
</feature>
<protein>
    <submittedName>
        <fullName evidence="6">DNA-binding GntR family transcriptional regulator</fullName>
    </submittedName>
</protein>
<evidence type="ECO:0000256" key="4">
    <source>
        <dbReference type="SAM" id="MobiDB-lite"/>
    </source>
</evidence>
<evidence type="ECO:0000313" key="6">
    <source>
        <dbReference type="EMBL" id="MDR6289228.1"/>
    </source>
</evidence>
<evidence type="ECO:0000256" key="1">
    <source>
        <dbReference type="ARBA" id="ARBA00023015"/>
    </source>
</evidence>
<dbReference type="PROSITE" id="PS50949">
    <property type="entry name" value="HTH_GNTR"/>
    <property type="match status" value="1"/>
</dbReference>
<keyword evidence="7" id="KW-1185">Reference proteome</keyword>
<dbReference type="SMART" id="SM00345">
    <property type="entry name" value="HTH_GNTR"/>
    <property type="match status" value="1"/>
</dbReference>
<dbReference type="PRINTS" id="PR00035">
    <property type="entry name" value="HTHGNTR"/>
</dbReference>
<dbReference type="EMBL" id="JAVDPW010000003">
    <property type="protein sequence ID" value="MDR6289228.1"/>
    <property type="molecule type" value="Genomic_DNA"/>
</dbReference>
<dbReference type="Pfam" id="PF00392">
    <property type="entry name" value="GntR"/>
    <property type="match status" value="1"/>
</dbReference>
<dbReference type="PANTHER" id="PTHR43537">
    <property type="entry name" value="TRANSCRIPTIONAL REGULATOR, GNTR FAMILY"/>
    <property type="match status" value="1"/>
</dbReference>
<dbReference type="SUPFAM" id="SSF48008">
    <property type="entry name" value="GntR ligand-binding domain-like"/>
    <property type="match status" value="1"/>
</dbReference>
<evidence type="ECO:0000256" key="3">
    <source>
        <dbReference type="ARBA" id="ARBA00023163"/>
    </source>
</evidence>
<dbReference type="CDD" id="cd07377">
    <property type="entry name" value="WHTH_GntR"/>
    <property type="match status" value="1"/>
</dbReference>
<proteinExistence type="predicted"/>
<evidence type="ECO:0000256" key="2">
    <source>
        <dbReference type="ARBA" id="ARBA00023125"/>
    </source>
</evidence>
<keyword evidence="2 6" id="KW-0238">DNA-binding</keyword>
<evidence type="ECO:0000313" key="7">
    <source>
        <dbReference type="Proteomes" id="UP001262410"/>
    </source>
</evidence>
<accession>A0ABU1JKU7</accession>
<evidence type="ECO:0000259" key="5">
    <source>
        <dbReference type="PROSITE" id="PS50949"/>
    </source>
</evidence>
<reference evidence="6 7" key="1">
    <citation type="submission" date="2023-07" db="EMBL/GenBank/DDBJ databases">
        <title>Sorghum-associated microbial communities from plants grown in Nebraska, USA.</title>
        <authorList>
            <person name="Schachtman D."/>
        </authorList>
    </citation>
    <scope>NUCLEOTIDE SEQUENCE [LARGE SCALE GENOMIC DNA]</scope>
    <source>
        <strain evidence="6 7">584</strain>
    </source>
</reference>
<dbReference type="Pfam" id="PF07729">
    <property type="entry name" value="FCD"/>
    <property type="match status" value="1"/>
</dbReference>
<dbReference type="SMART" id="SM00895">
    <property type="entry name" value="FCD"/>
    <property type="match status" value="1"/>
</dbReference>
<dbReference type="InterPro" id="IPR036388">
    <property type="entry name" value="WH-like_DNA-bd_sf"/>
</dbReference>
<organism evidence="6 7">
    <name type="scientific">Inquilinus ginsengisoli</name>
    <dbReference type="NCBI Taxonomy" id="363840"/>
    <lineage>
        <taxon>Bacteria</taxon>
        <taxon>Pseudomonadati</taxon>
        <taxon>Pseudomonadota</taxon>
        <taxon>Alphaproteobacteria</taxon>
        <taxon>Rhodospirillales</taxon>
        <taxon>Rhodospirillaceae</taxon>
        <taxon>Inquilinus</taxon>
    </lineage>
</organism>
<dbReference type="InterPro" id="IPR008920">
    <property type="entry name" value="TF_FadR/GntR_C"/>
</dbReference>
<dbReference type="InterPro" id="IPR000524">
    <property type="entry name" value="Tscrpt_reg_HTH_GntR"/>
</dbReference>
<dbReference type="InterPro" id="IPR011711">
    <property type="entry name" value="GntR_C"/>
</dbReference>
<keyword evidence="1" id="KW-0805">Transcription regulation</keyword>
<keyword evidence="3" id="KW-0804">Transcription</keyword>
<dbReference type="GO" id="GO:0003677">
    <property type="term" value="F:DNA binding"/>
    <property type="evidence" value="ECO:0007669"/>
    <property type="project" value="UniProtKB-KW"/>
</dbReference>
<dbReference type="RefSeq" id="WP_309793432.1">
    <property type="nucleotide sequence ID" value="NZ_JAVDPW010000003.1"/>
</dbReference>
<name>A0ABU1JKU7_9PROT</name>
<comment type="caution">
    <text evidence="6">The sequence shown here is derived from an EMBL/GenBank/DDBJ whole genome shotgun (WGS) entry which is preliminary data.</text>
</comment>
<dbReference type="PANTHER" id="PTHR43537:SF5">
    <property type="entry name" value="UXU OPERON TRANSCRIPTIONAL REGULATOR"/>
    <property type="match status" value="1"/>
</dbReference>
<dbReference type="Proteomes" id="UP001262410">
    <property type="component" value="Unassembled WGS sequence"/>
</dbReference>